<keyword evidence="4 6" id="KW-1133">Transmembrane helix</keyword>
<feature type="transmembrane region" description="Helical" evidence="6">
    <location>
        <begin position="190"/>
        <end position="215"/>
    </location>
</feature>
<dbReference type="InterPro" id="IPR020846">
    <property type="entry name" value="MFS_dom"/>
</dbReference>
<dbReference type="InterPro" id="IPR011701">
    <property type="entry name" value="MFS"/>
</dbReference>
<comment type="subcellular location">
    <subcellularLocation>
        <location evidence="1">Cell membrane</location>
        <topology evidence="1">Multi-pass membrane protein</topology>
    </subcellularLocation>
</comment>
<keyword evidence="9" id="KW-1185">Reference proteome</keyword>
<dbReference type="Pfam" id="PF07690">
    <property type="entry name" value="MFS_1"/>
    <property type="match status" value="1"/>
</dbReference>
<dbReference type="Gene3D" id="1.20.1250.20">
    <property type="entry name" value="MFS general substrate transporter like domains"/>
    <property type="match status" value="1"/>
</dbReference>
<dbReference type="GO" id="GO:0022857">
    <property type="term" value="F:transmembrane transporter activity"/>
    <property type="evidence" value="ECO:0007669"/>
    <property type="project" value="InterPro"/>
</dbReference>
<feature type="transmembrane region" description="Helical" evidence="6">
    <location>
        <begin position="59"/>
        <end position="83"/>
    </location>
</feature>
<feature type="transmembrane region" description="Helical" evidence="6">
    <location>
        <begin position="123"/>
        <end position="140"/>
    </location>
</feature>
<dbReference type="RefSeq" id="WP_129887172.1">
    <property type="nucleotide sequence ID" value="NZ_CP035758.1"/>
</dbReference>
<dbReference type="AlphaFoldDB" id="A0A4P6JMZ3"/>
<feature type="transmembrane region" description="Helical" evidence="6">
    <location>
        <begin position="95"/>
        <end position="116"/>
    </location>
</feature>
<evidence type="ECO:0000256" key="3">
    <source>
        <dbReference type="ARBA" id="ARBA00022692"/>
    </source>
</evidence>
<keyword evidence="3 6" id="KW-0812">Transmembrane</keyword>
<feature type="transmembrane region" description="Helical" evidence="6">
    <location>
        <begin position="6"/>
        <end position="30"/>
    </location>
</feature>
<dbReference type="OrthoDB" id="9775268at2"/>
<evidence type="ECO:0000256" key="4">
    <source>
        <dbReference type="ARBA" id="ARBA00022989"/>
    </source>
</evidence>
<keyword evidence="2" id="KW-1003">Cell membrane</keyword>
<feature type="transmembrane region" description="Helical" evidence="6">
    <location>
        <begin position="227"/>
        <end position="247"/>
    </location>
</feature>
<evidence type="ECO:0000313" key="9">
    <source>
        <dbReference type="Proteomes" id="UP000290365"/>
    </source>
</evidence>
<protein>
    <submittedName>
        <fullName evidence="8">MFS transporter</fullName>
    </submittedName>
</protein>
<evidence type="ECO:0000259" key="7">
    <source>
        <dbReference type="PROSITE" id="PS50850"/>
    </source>
</evidence>
<organism evidence="8 9">
    <name type="scientific">Ktedonosporobacter rubrisoli</name>
    <dbReference type="NCBI Taxonomy" id="2509675"/>
    <lineage>
        <taxon>Bacteria</taxon>
        <taxon>Bacillati</taxon>
        <taxon>Chloroflexota</taxon>
        <taxon>Ktedonobacteria</taxon>
        <taxon>Ktedonobacterales</taxon>
        <taxon>Ktedonosporobacteraceae</taxon>
        <taxon>Ktedonosporobacter</taxon>
    </lineage>
</organism>
<dbReference type="GO" id="GO:0005886">
    <property type="term" value="C:plasma membrane"/>
    <property type="evidence" value="ECO:0007669"/>
    <property type="project" value="UniProtKB-SubCell"/>
</dbReference>
<feature type="domain" description="Major facilitator superfamily (MFS) profile" evidence="7">
    <location>
        <begin position="58"/>
        <end position="257"/>
    </location>
</feature>
<dbReference type="KEGG" id="kbs:EPA93_10485"/>
<evidence type="ECO:0000256" key="5">
    <source>
        <dbReference type="ARBA" id="ARBA00023136"/>
    </source>
</evidence>
<dbReference type="InterPro" id="IPR036259">
    <property type="entry name" value="MFS_trans_sf"/>
</dbReference>
<proteinExistence type="predicted"/>
<evidence type="ECO:0000256" key="2">
    <source>
        <dbReference type="ARBA" id="ARBA00022475"/>
    </source>
</evidence>
<dbReference type="PANTHER" id="PTHR23513">
    <property type="entry name" value="INTEGRAL MEMBRANE EFFLUX PROTEIN-RELATED"/>
    <property type="match status" value="1"/>
</dbReference>
<dbReference type="SUPFAM" id="SSF103473">
    <property type="entry name" value="MFS general substrate transporter"/>
    <property type="match status" value="1"/>
</dbReference>
<feature type="transmembrane region" description="Helical" evidence="6">
    <location>
        <begin position="146"/>
        <end position="170"/>
    </location>
</feature>
<evidence type="ECO:0000313" key="8">
    <source>
        <dbReference type="EMBL" id="QBD76412.1"/>
    </source>
</evidence>
<reference evidence="8 9" key="1">
    <citation type="submission" date="2019-01" db="EMBL/GenBank/DDBJ databases">
        <title>Ktedonosporobacter rubrisoli SCAWS-G2.</title>
        <authorList>
            <person name="Huang Y."/>
            <person name="Yan B."/>
        </authorList>
    </citation>
    <scope>NUCLEOTIDE SEQUENCE [LARGE SCALE GENOMIC DNA]</scope>
    <source>
        <strain evidence="8 9">SCAWS-G2</strain>
    </source>
</reference>
<sequence length="257" mass="27856">MALGPSWVIAFNAFSFLVSFLALLFLRVAVSHQGQGQKPPSYWSSFKEGLKFFVSNRALVVLLITGMIFMFAGMIYNSFAYLFGVENLHVPESLLGVYVACLGLGVVAGMPLTAFLARRLGEVRILWIFLICHGISSVLLSRMTSMLPGMLCLVVRGFFSTCIFVTVRPLILRVTPRDFIGRVMAFQQPLITVASLLGGTLAGILTSTLLAHLHATIAGFVFGPLDTMFTAVGILVICAGLFAMLVLPKALEGIKNT</sequence>
<dbReference type="PROSITE" id="PS50850">
    <property type="entry name" value="MFS"/>
    <property type="match status" value="1"/>
</dbReference>
<dbReference type="EMBL" id="CP035758">
    <property type="protein sequence ID" value="QBD76412.1"/>
    <property type="molecule type" value="Genomic_DNA"/>
</dbReference>
<accession>A0A4P6JMZ3</accession>
<dbReference type="Proteomes" id="UP000290365">
    <property type="component" value="Chromosome"/>
</dbReference>
<evidence type="ECO:0000256" key="6">
    <source>
        <dbReference type="SAM" id="Phobius"/>
    </source>
</evidence>
<name>A0A4P6JMZ3_KTERU</name>
<keyword evidence="5 6" id="KW-0472">Membrane</keyword>
<dbReference type="PANTHER" id="PTHR23513:SF6">
    <property type="entry name" value="MAJOR FACILITATOR SUPERFAMILY ASSOCIATED DOMAIN-CONTAINING PROTEIN"/>
    <property type="match status" value="1"/>
</dbReference>
<evidence type="ECO:0000256" key="1">
    <source>
        <dbReference type="ARBA" id="ARBA00004651"/>
    </source>
</evidence>
<gene>
    <name evidence="8" type="ORF">EPA93_10485</name>
</gene>